<feature type="binding site" evidence="5">
    <location>
        <position position="179"/>
    </location>
    <ligand>
        <name>chlorophyll a</name>
        <dbReference type="ChEBI" id="CHEBI:58416"/>
        <label>1</label>
    </ligand>
</feature>
<organism evidence="6 7">
    <name type="scientific">Diacronema lutheri</name>
    <name type="common">Unicellular marine alga</name>
    <name type="synonym">Monochrysis lutheri</name>
    <dbReference type="NCBI Taxonomy" id="2081491"/>
    <lineage>
        <taxon>Eukaryota</taxon>
        <taxon>Haptista</taxon>
        <taxon>Haptophyta</taxon>
        <taxon>Pavlovophyceae</taxon>
        <taxon>Pavlovales</taxon>
        <taxon>Pavlovaceae</taxon>
        <taxon>Diacronema</taxon>
    </lineage>
</organism>
<keyword evidence="3" id="KW-0602">Photosynthesis</keyword>
<evidence type="ECO:0000256" key="5">
    <source>
        <dbReference type="PIRSR" id="PIRSR601344-1"/>
    </source>
</evidence>
<dbReference type="Pfam" id="PF00504">
    <property type="entry name" value="Chloroa_b-bind"/>
    <property type="match status" value="1"/>
</dbReference>
<evidence type="ECO:0008006" key="8">
    <source>
        <dbReference type="Google" id="ProtNLM"/>
    </source>
</evidence>
<dbReference type="GO" id="GO:0009765">
    <property type="term" value="P:photosynthesis, light harvesting"/>
    <property type="evidence" value="ECO:0007669"/>
    <property type="project" value="InterPro"/>
</dbReference>
<protein>
    <recommendedName>
        <fullName evidence="8">Chloroplast light harvesting protein</fullName>
    </recommendedName>
</protein>
<keyword evidence="7" id="KW-1185">Reference proteome</keyword>
<feature type="binding site" evidence="5">
    <location>
        <position position="181"/>
    </location>
    <ligand>
        <name>chlorophyll a</name>
        <dbReference type="ChEBI" id="CHEBI:58416"/>
        <label>1</label>
    </ligand>
</feature>
<keyword evidence="5" id="KW-0148">Chlorophyll</keyword>
<proteinExistence type="predicted"/>
<dbReference type="InterPro" id="IPR022796">
    <property type="entry name" value="Chloroa_b-bind"/>
</dbReference>
<evidence type="ECO:0000256" key="2">
    <source>
        <dbReference type="ARBA" id="ARBA00022528"/>
    </source>
</evidence>
<name>A0A8J5XJ42_DIALT</name>
<sequence>MLALTTAALAFAGPAVRAPARSVAHMSLSDLPGASIELGGKPWDPLGFAKLNALPTGSGPASNPSLKWLREAEVKHCRVAMLAFLGTAFQTFGPHLPGAAFSEPDWFKASYTFSAQNPGGAAQILLGIAIIEGSTFPEEFWEAGGGSRAAGALGFDPLGLSKGLPKAKADEMQLKELKNGRLAMIACAALASSKLIAGSVPYL</sequence>
<keyword evidence="4" id="KW-0934">Plastid</keyword>
<dbReference type="PANTHER" id="PTHR21649">
    <property type="entry name" value="CHLOROPHYLL A/B BINDING PROTEIN"/>
    <property type="match status" value="1"/>
</dbReference>
<dbReference type="InterPro" id="IPR001344">
    <property type="entry name" value="Chloro_AB-bd_pln"/>
</dbReference>
<dbReference type="Proteomes" id="UP000751190">
    <property type="component" value="Unassembled WGS sequence"/>
</dbReference>
<dbReference type="AlphaFoldDB" id="A0A8J5XJ42"/>
<accession>A0A8J5XJ42</accession>
<dbReference type="GO" id="GO:0009507">
    <property type="term" value="C:chloroplast"/>
    <property type="evidence" value="ECO:0007669"/>
    <property type="project" value="UniProtKB-SubCell"/>
</dbReference>
<evidence type="ECO:0000313" key="7">
    <source>
        <dbReference type="Proteomes" id="UP000751190"/>
    </source>
</evidence>
<dbReference type="OrthoDB" id="423598at2759"/>
<feature type="binding site" description="axial binding residue" evidence="5">
    <location>
        <position position="142"/>
    </location>
    <ligand>
        <name>chlorophyll b</name>
        <dbReference type="ChEBI" id="CHEBI:61721"/>
        <label>1</label>
    </ligand>
    <ligandPart>
        <name>Mg</name>
        <dbReference type="ChEBI" id="CHEBI:25107"/>
    </ligandPart>
</feature>
<dbReference type="OMA" id="CASEHWI"/>
<feature type="binding site" evidence="5">
    <location>
        <position position="175"/>
    </location>
    <ligand>
        <name>chlorophyll a</name>
        <dbReference type="ChEBI" id="CHEBI:58416"/>
        <label>1</label>
    </ligand>
</feature>
<reference evidence="6" key="1">
    <citation type="submission" date="2021-05" db="EMBL/GenBank/DDBJ databases">
        <title>The genome of the haptophyte Pavlova lutheri (Diacronema luteri, Pavlovales) - a model for lipid biosynthesis in eukaryotic algae.</title>
        <authorList>
            <person name="Hulatt C.J."/>
            <person name="Posewitz M.C."/>
        </authorList>
    </citation>
    <scope>NUCLEOTIDE SEQUENCE</scope>
    <source>
        <strain evidence="6">NIVA-4/92</strain>
    </source>
</reference>
<dbReference type="SUPFAM" id="SSF103511">
    <property type="entry name" value="Chlorophyll a-b binding protein"/>
    <property type="match status" value="1"/>
</dbReference>
<feature type="binding site" evidence="5">
    <location>
        <position position="43"/>
    </location>
    <ligand>
        <name>chlorophyll a</name>
        <dbReference type="ChEBI" id="CHEBI:58416"/>
        <label>1</label>
    </ligand>
</feature>
<dbReference type="Gene3D" id="1.10.3460.10">
    <property type="entry name" value="Chlorophyll a/b binding protein domain"/>
    <property type="match status" value="1"/>
</dbReference>
<dbReference type="GO" id="GO:0016168">
    <property type="term" value="F:chlorophyll binding"/>
    <property type="evidence" value="ECO:0007669"/>
    <property type="project" value="UniProtKB-KW"/>
</dbReference>
<evidence type="ECO:0000256" key="4">
    <source>
        <dbReference type="ARBA" id="ARBA00022640"/>
    </source>
</evidence>
<keyword evidence="5" id="KW-0157">Chromophore</keyword>
<feature type="binding site" evidence="5">
    <location>
        <position position="73"/>
    </location>
    <ligand>
        <name>chlorophyll a</name>
        <dbReference type="ChEBI" id="CHEBI:58416"/>
        <label>1</label>
    </ligand>
</feature>
<feature type="binding site" description="axial binding residue" evidence="5">
    <location>
        <position position="176"/>
    </location>
    <ligand>
        <name>chlorophyll b</name>
        <dbReference type="ChEBI" id="CHEBI:61721"/>
        <label>3</label>
    </ligand>
    <ligandPart>
        <name>Mg</name>
        <dbReference type="ChEBI" id="CHEBI:25107"/>
    </ligandPart>
</feature>
<evidence type="ECO:0000313" key="6">
    <source>
        <dbReference type="EMBL" id="KAG8465237.1"/>
    </source>
</evidence>
<dbReference type="GO" id="GO:0016020">
    <property type="term" value="C:membrane"/>
    <property type="evidence" value="ECO:0007669"/>
    <property type="project" value="InterPro"/>
</dbReference>
<comment type="caution">
    <text evidence="6">The sequence shown here is derived from an EMBL/GenBank/DDBJ whole genome shotgun (WGS) entry which is preliminary data.</text>
</comment>
<comment type="subcellular location">
    <subcellularLocation>
        <location evidence="1">Plastid</location>
        <location evidence="1">Chloroplast</location>
    </subcellularLocation>
</comment>
<evidence type="ECO:0000256" key="1">
    <source>
        <dbReference type="ARBA" id="ARBA00004229"/>
    </source>
</evidence>
<dbReference type="EMBL" id="JAGTXO010000011">
    <property type="protein sequence ID" value="KAG8465237.1"/>
    <property type="molecule type" value="Genomic_DNA"/>
</dbReference>
<feature type="binding site" evidence="5">
    <location>
        <position position="76"/>
    </location>
    <ligand>
        <name>chlorophyll a</name>
        <dbReference type="ChEBI" id="CHEBI:58416"/>
        <label>1</label>
    </ligand>
</feature>
<evidence type="ECO:0000256" key="3">
    <source>
        <dbReference type="ARBA" id="ARBA00022531"/>
    </source>
</evidence>
<gene>
    <name evidence="6" type="ORF">KFE25_012600</name>
</gene>
<feature type="binding site" description="axial binding residue" evidence="5">
    <location>
        <position position="78"/>
    </location>
    <ligand>
        <name>chlorophyll b</name>
        <dbReference type="ChEBI" id="CHEBI:61721"/>
        <label>1</label>
    </ligand>
    <ligandPart>
        <name>Mg</name>
        <dbReference type="ChEBI" id="CHEBI:25107"/>
    </ligandPart>
</feature>
<keyword evidence="2" id="KW-0150">Chloroplast</keyword>